<gene>
    <name evidence="2" type="ORF">HH303_00105</name>
</gene>
<proteinExistence type="predicted"/>
<accession>A0A7Y0DWG4</accession>
<keyword evidence="3" id="KW-1185">Reference proteome</keyword>
<name>A0A7Y0DWG4_9PROT</name>
<evidence type="ECO:0000313" key="3">
    <source>
        <dbReference type="Proteomes" id="UP000539372"/>
    </source>
</evidence>
<dbReference type="Pfam" id="PF12680">
    <property type="entry name" value="SnoaL_2"/>
    <property type="match status" value="1"/>
</dbReference>
<dbReference type="EMBL" id="JABBNT010000001">
    <property type="protein sequence ID" value="NMM42859.1"/>
    <property type="molecule type" value="Genomic_DNA"/>
</dbReference>
<protein>
    <submittedName>
        <fullName evidence="2">Nuclear transport factor 2 family protein</fullName>
    </submittedName>
</protein>
<dbReference type="SUPFAM" id="SSF54427">
    <property type="entry name" value="NTF2-like"/>
    <property type="match status" value="1"/>
</dbReference>
<comment type="caution">
    <text evidence="2">The sequence shown here is derived from an EMBL/GenBank/DDBJ whole genome shotgun (WGS) entry which is preliminary data.</text>
</comment>
<dbReference type="InterPro" id="IPR037401">
    <property type="entry name" value="SnoaL-like"/>
</dbReference>
<organism evidence="2 3">
    <name type="scientific">Pacificispira spongiicola</name>
    <dbReference type="NCBI Taxonomy" id="2729598"/>
    <lineage>
        <taxon>Bacteria</taxon>
        <taxon>Pseudomonadati</taxon>
        <taxon>Pseudomonadota</taxon>
        <taxon>Alphaproteobacteria</taxon>
        <taxon>Rhodospirillales</taxon>
        <taxon>Rhodospirillaceae</taxon>
        <taxon>Pacificispira</taxon>
    </lineage>
</organism>
<dbReference type="Gene3D" id="3.10.450.50">
    <property type="match status" value="1"/>
</dbReference>
<sequence length="108" mass="11983">MQTTLPDPISRYFAADKSDGAAVAQCFTETGRVTDEKQTYRGRDAIRKWREEATSQYTYTVEPFSVRTDGEAVIVTGHVSGNFPGSPVDLKYRFVLADGEIDSLEIAL</sequence>
<evidence type="ECO:0000313" key="2">
    <source>
        <dbReference type="EMBL" id="NMM42859.1"/>
    </source>
</evidence>
<dbReference type="AlphaFoldDB" id="A0A7Y0DWG4"/>
<dbReference type="RefSeq" id="WP_169623181.1">
    <property type="nucleotide sequence ID" value="NZ_JABBNT010000001.1"/>
</dbReference>
<dbReference type="Proteomes" id="UP000539372">
    <property type="component" value="Unassembled WGS sequence"/>
</dbReference>
<reference evidence="2 3" key="1">
    <citation type="submission" date="2020-04" db="EMBL/GenBank/DDBJ databases">
        <title>Rhodospirillaceae bacterium KN72 isolated from deep sea.</title>
        <authorList>
            <person name="Zhang D.-C."/>
        </authorList>
    </citation>
    <scope>NUCLEOTIDE SEQUENCE [LARGE SCALE GENOMIC DNA]</scope>
    <source>
        <strain evidence="2 3">KN72</strain>
    </source>
</reference>
<dbReference type="InterPro" id="IPR032710">
    <property type="entry name" value="NTF2-like_dom_sf"/>
</dbReference>
<feature type="domain" description="SnoaL-like" evidence="1">
    <location>
        <begin position="14"/>
        <end position="95"/>
    </location>
</feature>
<evidence type="ECO:0000259" key="1">
    <source>
        <dbReference type="Pfam" id="PF12680"/>
    </source>
</evidence>